<evidence type="ECO:0000313" key="2">
    <source>
        <dbReference type="EMBL" id="CAE0066082.1"/>
    </source>
</evidence>
<gene>
    <name evidence="2" type="ORF">RMAR00112_LOCUS34154</name>
</gene>
<proteinExistence type="predicted"/>
<feature type="region of interest" description="Disordered" evidence="1">
    <location>
        <begin position="1"/>
        <end position="26"/>
    </location>
</feature>
<accession>A0A7S3EPS9</accession>
<sequence length="430" mass="49710">MASGADVDLPEGRGTSQKGLQTDTERGILSNIGNMERLSASEARSRLSRDEIVQITFLLRMRSNRGLSEVEAQALKEISFKIVRERDPAELLEDACKLESSLGEHRMHLVALGISEEELAELKRVKKISQMGSVTTRELLHVELCKQKLIDHCFTENWKFIEQLFDSEVTTTGPKHLRVHGTEIVVPEICLAEYGEDFASDVFSIIYNGILREAIDLYSVLASLKRRTVLVDREDVRAVFSWWTDFRVFVVKSFEVEDQFILPWVTRRVNVSKTVMQQTCRNLRRSRIAFNLLKVSNTDEFEGRMHPGEVINRFHAAWEKVFLELKSYFEDSHRILVPMVARAYQPTDKTKLEREIFHYLKGNDEADLVMGLWVRWMSSAQRKSYKKGLVGSIFNLRASQDIKNLEAKFSHREHIRIPETIIKKEALLEH</sequence>
<dbReference type="AlphaFoldDB" id="A0A7S3EPS9"/>
<evidence type="ECO:0000256" key="1">
    <source>
        <dbReference type="SAM" id="MobiDB-lite"/>
    </source>
</evidence>
<name>A0A7S3EPS9_9RHOD</name>
<reference evidence="2" key="1">
    <citation type="submission" date="2021-01" db="EMBL/GenBank/DDBJ databases">
        <authorList>
            <person name="Corre E."/>
            <person name="Pelletier E."/>
            <person name="Niang G."/>
            <person name="Scheremetjew M."/>
            <person name="Finn R."/>
            <person name="Kale V."/>
            <person name="Holt S."/>
            <person name="Cochrane G."/>
            <person name="Meng A."/>
            <person name="Brown T."/>
            <person name="Cohen L."/>
        </authorList>
    </citation>
    <scope>NUCLEOTIDE SEQUENCE</scope>
    <source>
        <strain evidence="2">CCMP 769</strain>
    </source>
</reference>
<protein>
    <submittedName>
        <fullName evidence="2">Uncharacterized protein</fullName>
    </submittedName>
</protein>
<organism evidence="2">
    <name type="scientific">Rhodosorus marinus</name>
    <dbReference type="NCBI Taxonomy" id="101924"/>
    <lineage>
        <taxon>Eukaryota</taxon>
        <taxon>Rhodophyta</taxon>
        <taxon>Stylonematophyceae</taxon>
        <taxon>Stylonematales</taxon>
        <taxon>Stylonemataceae</taxon>
        <taxon>Rhodosorus</taxon>
    </lineage>
</organism>
<dbReference type="EMBL" id="HBHW01044000">
    <property type="protein sequence ID" value="CAE0066082.1"/>
    <property type="molecule type" value="Transcribed_RNA"/>
</dbReference>